<accession>A0A268RZU2</accession>
<dbReference type="AlphaFoldDB" id="A0A268RZU2"/>
<dbReference type="RefSeq" id="WP_095239185.1">
    <property type="nucleotide sequence ID" value="NZ_JARRUH010000005.1"/>
</dbReference>
<keyword evidence="1" id="KW-0732">Signal</keyword>
<sequence length="202" mass="23046">MIKYQAVLLLSALLVTACSQAEANQLEPKQLSEIEQRYLQVGNSHSFVYDVSRFDPEATTLSFKLQAYENGERSEEWTQEIYSMHAEEGEGLFSGWEEMIVTIDSPRLYEEEGETAIYEARFMLIEESGSMESSQRMELPNPKDDPFTSIANTTLDFEKEGQNLVVFFNGEEVSSGPAETEEGVAQIIEACEYVFVFRLEWE</sequence>
<evidence type="ECO:0000313" key="2">
    <source>
        <dbReference type="EMBL" id="PAF25785.1"/>
    </source>
</evidence>
<organism evidence="2 3">
    <name type="scientific">Shouchella clausii</name>
    <name type="common">Alkalihalobacillus clausii</name>
    <dbReference type="NCBI Taxonomy" id="79880"/>
    <lineage>
        <taxon>Bacteria</taxon>
        <taxon>Bacillati</taxon>
        <taxon>Bacillota</taxon>
        <taxon>Bacilli</taxon>
        <taxon>Bacillales</taxon>
        <taxon>Bacillaceae</taxon>
        <taxon>Shouchella</taxon>
    </lineage>
</organism>
<dbReference type="PROSITE" id="PS51257">
    <property type="entry name" value="PROKAR_LIPOPROTEIN"/>
    <property type="match status" value="1"/>
</dbReference>
<gene>
    <name evidence="2" type="ORF">CHH61_11885</name>
</gene>
<reference evidence="2 3" key="1">
    <citation type="submission" date="2017-07" db="EMBL/GenBank/DDBJ databases">
        <title>Isolation and whole genome analysis of endospore-forming bacteria from heroin.</title>
        <authorList>
            <person name="Kalinowski J."/>
            <person name="Ahrens B."/>
            <person name="Al-Dilaimi A."/>
            <person name="Winkler A."/>
            <person name="Wibberg D."/>
            <person name="Schleenbecker U."/>
            <person name="Ruckert C."/>
            <person name="Wolfel R."/>
            <person name="Grass G."/>
        </authorList>
    </citation>
    <scope>NUCLEOTIDE SEQUENCE [LARGE SCALE GENOMIC DNA]</scope>
    <source>
        <strain evidence="2 3">7523-2</strain>
    </source>
</reference>
<proteinExistence type="predicted"/>
<evidence type="ECO:0000313" key="3">
    <source>
        <dbReference type="Proteomes" id="UP000216133"/>
    </source>
</evidence>
<evidence type="ECO:0000256" key="1">
    <source>
        <dbReference type="SAM" id="SignalP"/>
    </source>
</evidence>
<comment type="caution">
    <text evidence="2">The sequence shown here is derived from an EMBL/GenBank/DDBJ whole genome shotgun (WGS) entry which is preliminary data.</text>
</comment>
<feature type="chain" id="PRO_5013012453" evidence="1">
    <location>
        <begin position="24"/>
        <end position="202"/>
    </location>
</feature>
<name>A0A268RZU2_SHOCL</name>
<dbReference type="EMBL" id="NPBS01000061">
    <property type="protein sequence ID" value="PAF25785.1"/>
    <property type="molecule type" value="Genomic_DNA"/>
</dbReference>
<protein>
    <submittedName>
        <fullName evidence="2">Uncharacterized protein</fullName>
    </submittedName>
</protein>
<dbReference type="Proteomes" id="UP000216133">
    <property type="component" value="Unassembled WGS sequence"/>
</dbReference>
<feature type="signal peptide" evidence="1">
    <location>
        <begin position="1"/>
        <end position="23"/>
    </location>
</feature>